<dbReference type="Proteomes" id="UP000887579">
    <property type="component" value="Unplaced"/>
</dbReference>
<evidence type="ECO:0000313" key="1">
    <source>
        <dbReference type="Proteomes" id="UP000887579"/>
    </source>
</evidence>
<accession>A0AC34FVA2</accession>
<sequence length="289" mass="32217">REFLDGAVCEQFAVEIPLYLTQIYEELDLDVPVELKKYESLENQINGEPSEVLIDMNKEVKEKCKLLLDAVKPESIKLSSSTNSLKNGKRKQELRRSPRKSRPPSSYSPMKTFPRPKVKHATPNKCEESLNGRKRKLFVAETPEEKLAKKKKEEDEMNIGNEVVAQTPFEKLKKTSKTREKDSKKLTELLKQSEATKKRASKRLSFCPPNGCTQNSSTSQSCISPSESTSSIKHSYSMATLSRVSSTKSLSTFSALSAPSLRTPTKAASSSAQSNVTISTSTVPEHLNV</sequence>
<evidence type="ECO:0000313" key="2">
    <source>
        <dbReference type="WBParaSite" id="ES5_v2.g21319.t1"/>
    </source>
</evidence>
<proteinExistence type="predicted"/>
<name>A0AC34FVA2_9BILA</name>
<reference evidence="2" key="1">
    <citation type="submission" date="2022-11" db="UniProtKB">
        <authorList>
            <consortium name="WormBaseParasite"/>
        </authorList>
    </citation>
    <scope>IDENTIFICATION</scope>
</reference>
<protein>
    <submittedName>
        <fullName evidence="2">Uncharacterized protein</fullName>
    </submittedName>
</protein>
<organism evidence="1 2">
    <name type="scientific">Panagrolaimus sp. ES5</name>
    <dbReference type="NCBI Taxonomy" id="591445"/>
    <lineage>
        <taxon>Eukaryota</taxon>
        <taxon>Metazoa</taxon>
        <taxon>Ecdysozoa</taxon>
        <taxon>Nematoda</taxon>
        <taxon>Chromadorea</taxon>
        <taxon>Rhabditida</taxon>
        <taxon>Tylenchina</taxon>
        <taxon>Panagrolaimomorpha</taxon>
        <taxon>Panagrolaimoidea</taxon>
        <taxon>Panagrolaimidae</taxon>
        <taxon>Panagrolaimus</taxon>
    </lineage>
</organism>
<dbReference type="WBParaSite" id="ES5_v2.g21319.t1">
    <property type="protein sequence ID" value="ES5_v2.g21319.t1"/>
    <property type="gene ID" value="ES5_v2.g21319"/>
</dbReference>